<keyword evidence="3" id="KW-1185">Reference proteome</keyword>
<sequence>MVLPHEPYQIKDTAIKYYAYKHSTLFGVLNCLLCPLTYGCFWCWTTPEDQRTRDMIYDGLPVYERMADMHFAREGRKINCRNSLSDVKPVGRFSQAFRRQKELSEQTRSPLFSKLPYEIRREIFKDVLFDTRVVFSDREGILLDTRSVLIDTIPINPDKWDSFHKIRVQTCHLNLGGPIDSVVTGHKVRLDLSLLLTCRLAYMETLPMLYAQTQFVFNDPKHLVAFSRSIPQTHFAHIRSIHMGFRKATAFQENCASTGEFVKYRTFVVPLRRPMKEYCEVIRSMPRLNSVYIAFRATARVRVRDAQFQKMLHEMQEYHGKIRGATTTGCRVHLYVWRMEELVYQTSDRGLIEPERTVTTTE</sequence>
<reference evidence="2" key="1">
    <citation type="journal article" date="2020" name="Stud. Mycol.">
        <title>101 Dothideomycetes genomes: a test case for predicting lifestyles and emergence of pathogens.</title>
        <authorList>
            <person name="Haridas S."/>
            <person name="Albert R."/>
            <person name="Binder M."/>
            <person name="Bloem J."/>
            <person name="Labutti K."/>
            <person name="Salamov A."/>
            <person name="Andreopoulos B."/>
            <person name="Baker S."/>
            <person name="Barry K."/>
            <person name="Bills G."/>
            <person name="Bluhm B."/>
            <person name="Cannon C."/>
            <person name="Castanera R."/>
            <person name="Culley D."/>
            <person name="Daum C."/>
            <person name="Ezra D."/>
            <person name="Gonzalez J."/>
            <person name="Henrissat B."/>
            <person name="Kuo A."/>
            <person name="Liang C."/>
            <person name="Lipzen A."/>
            <person name="Lutzoni F."/>
            <person name="Magnuson J."/>
            <person name="Mondo S."/>
            <person name="Nolan M."/>
            <person name="Ohm R."/>
            <person name="Pangilinan J."/>
            <person name="Park H.-J."/>
            <person name="Ramirez L."/>
            <person name="Alfaro M."/>
            <person name="Sun H."/>
            <person name="Tritt A."/>
            <person name="Yoshinaga Y."/>
            <person name="Zwiers L.-H."/>
            <person name="Turgeon B."/>
            <person name="Goodwin S."/>
            <person name="Spatafora J."/>
            <person name="Crous P."/>
            <person name="Grigoriev I."/>
        </authorList>
    </citation>
    <scope>NUCLEOTIDE SEQUENCE</scope>
    <source>
        <strain evidence="2">CBS 107.79</strain>
    </source>
</reference>
<dbReference type="AlphaFoldDB" id="A0A6A5V237"/>
<dbReference type="PANTHER" id="PTHR38790">
    <property type="entry name" value="2EXR DOMAIN-CONTAINING PROTEIN-RELATED"/>
    <property type="match status" value="1"/>
</dbReference>
<evidence type="ECO:0000313" key="3">
    <source>
        <dbReference type="Proteomes" id="UP000800036"/>
    </source>
</evidence>
<dbReference type="Pfam" id="PF24864">
    <property type="entry name" value="DUF7730"/>
    <property type="match status" value="1"/>
</dbReference>
<dbReference type="EMBL" id="ML976696">
    <property type="protein sequence ID" value="KAF1970948.1"/>
    <property type="molecule type" value="Genomic_DNA"/>
</dbReference>
<feature type="domain" description="DUF7730" evidence="1">
    <location>
        <begin position="105"/>
        <end position="296"/>
    </location>
</feature>
<dbReference type="InterPro" id="IPR056632">
    <property type="entry name" value="DUF7730"/>
</dbReference>
<name>A0A6A5V237_9PLEO</name>
<dbReference type="OrthoDB" id="3801532at2759"/>
<evidence type="ECO:0000259" key="1">
    <source>
        <dbReference type="Pfam" id="PF24864"/>
    </source>
</evidence>
<organism evidence="2 3">
    <name type="scientific">Bimuria novae-zelandiae CBS 107.79</name>
    <dbReference type="NCBI Taxonomy" id="1447943"/>
    <lineage>
        <taxon>Eukaryota</taxon>
        <taxon>Fungi</taxon>
        <taxon>Dikarya</taxon>
        <taxon>Ascomycota</taxon>
        <taxon>Pezizomycotina</taxon>
        <taxon>Dothideomycetes</taxon>
        <taxon>Pleosporomycetidae</taxon>
        <taxon>Pleosporales</taxon>
        <taxon>Massarineae</taxon>
        <taxon>Didymosphaeriaceae</taxon>
        <taxon>Bimuria</taxon>
    </lineage>
</organism>
<protein>
    <recommendedName>
        <fullName evidence="1">DUF7730 domain-containing protein</fullName>
    </recommendedName>
</protein>
<dbReference type="Proteomes" id="UP000800036">
    <property type="component" value="Unassembled WGS sequence"/>
</dbReference>
<gene>
    <name evidence="2" type="ORF">BU23DRAFT_570217</name>
</gene>
<evidence type="ECO:0000313" key="2">
    <source>
        <dbReference type="EMBL" id="KAF1970948.1"/>
    </source>
</evidence>
<proteinExistence type="predicted"/>
<accession>A0A6A5V237</accession>